<evidence type="ECO:0000256" key="1">
    <source>
        <dbReference type="SAM" id="SignalP"/>
    </source>
</evidence>
<protein>
    <recommendedName>
        <fullName evidence="4">HEAT repeat-containing protein 1</fullName>
    </recommendedName>
</protein>
<dbReference type="STRING" id="307507.A0A2V0PR16"/>
<dbReference type="Proteomes" id="UP000247498">
    <property type="component" value="Unassembled WGS sequence"/>
</dbReference>
<evidence type="ECO:0008006" key="4">
    <source>
        <dbReference type="Google" id="ProtNLM"/>
    </source>
</evidence>
<dbReference type="InParanoid" id="A0A2V0PR16"/>
<feature type="signal peptide" evidence="1">
    <location>
        <begin position="1"/>
        <end position="22"/>
    </location>
</feature>
<organism evidence="2 3">
    <name type="scientific">Raphidocelis subcapitata</name>
    <dbReference type="NCBI Taxonomy" id="307507"/>
    <lineage>
        <taxon>Eukaryota</taxon>
        <taxon>Viridiplantae</taxon>
        <taxon>Chlorophyta</taxon>
        <taxon>core chlorophytes</taxon>
        <taxon>Chlorophyceae</taxon>
        <taxon>CS clade</taxon>
        <taxon>Sphaeropleales</taxon>
        <taxon>Selenastraceae</taxon>
        <taxon>Raphidocelis</taxon>
    </lineage>
</organism>
<gene>
    <name evidence="2" type="ORF">Rsub_13410</name>
</gene>
<name>A0A2V0PR16_9CHLO</name>
<accession>A0A2V0PR16</accession>
<dbReference type="OrthoDB" id="430364at2759"/>
<proteinExistence type="predicted"/>
<dbReference type="EMBL" id="BDRX01000292">
    <property type="protein sequence ID" value="GBG00664.1"/>
    <property type="molecule type" value="Genomic_DNA"/>
</dbReference>
<keyword evidence="3" id="KW-1185">Reference proteome</keyword>
<keyword evidence="1" id="KW-0732">Signal</keyword>
<reference evidence="2 3" key="1">
    <citation type="journal article" date="2018" name="Sci. Rep.">
        <title>Raphidocelis subcapitata (=Pseudokirchneriella subcapitata) provides an insight into genome evolution and environmental adaptations in the Sphaeropleales.</title>
        <authorList>
            <person name="Suzuki S."/>
            <person name="Yamaguchi H."/>
            <person name="Nakajima N."/>
            <person name="Kawachi M."/>
        </authorList>
    </citation>
    <scope>NUCLEOTIDE SEQUENCE [LARGE SCALE GENOMIC DNA]</scope>
    <source>
        <strain evidence="2 3">NIES-35</strain>
    </source>
</reference>
<feature type="non-terminal residue" evidence="2">
    <location>
        <position position="1"/>
    </location>
</feature>
<evidence type="ECO:0000313" key="2">
    <source>
        <dbReference type="EMBL" id="GBG00664.1"/>
    </source>
</evidence>
<evidence type="ECO:0000313" key="3">
    <source>
        <dbReference type="Proteomes" id="UP000247498"/>
    </source>
</evidence>
<feature type="chain" id="PRO_5015998749" description="HEAT repeat-containing protein 1" evidence="1">
    <location>
        <begin position="23"/>
        <end position="151"/>
    </location>
</feature>
<sequence length="151" mass="15509">GEVLSLLPALAAWLEAWGASLAAAGLSPSQAAAFAAAASEFWLYLVDTLARFSEHPDFEVRSAATSALQRAAVSGEGLGVLPAALERGLAGRVLPQLEALAKRAARSGARGAMPKADATAADLVRVATKMVLLYSPQLAALPGFGALWAQR</sequence>
<comment type="caution">
    <text evidence="2">The sequence shown here is derived from an EMBL/GenBank/DDBJ whole genome shotgun (WGS) entry which is preliminary data.</text>
</comment>
<dbReference type="AlphaFoldDB" id="A0A2V0PR16"/>